<dbReference type="eggNOG" id="COG0693">
    <property type="taxonomic scope" value="Bacteria"/>
</dbReference>
<dbReference type="STRING" id="526218.Sterm_1843"/>
<dbReference type="InterPro" id="IPR050325">
    <property type="entry name" value="Prot/Nucl_acid_deglycase"/>
</dbReference>
<reference evidence="3" key="1">
    <citation type="submission" date="2009-09" db="EMBL/GenBank/DDBJ databases">
        <title>The complete chromosome of Sebaldella termitidis ATCC 33386.</title>
        <authorList>
            <consortium name="US DOE Joint Genome Institute (JGI-PGF)"/>
            <person name="Lucas S."/>
            <person name="Copeland A."/>
            <person name="Lapidus A."/>
            <person name="Glavina del Rio T."/>
            <person name="Dalin E."/>
            <person name="Tice H."/>
            <person name="Bruce D."/>
            <person name="Goodwin L."/>
            <person name="Pitluck S."/>
            <person name="Kyrpides N."/>
            <person name="Mavromatis K."/>
            <person name="Ivanova N."/>
            <person name="Mikhailova N."/>
            <person name="Sims D."/>
            <person name="Meincke L."/>
            <person name="Brettin T."/>
            <person name="Detter J.C."/>
            <person name="Han C."/>
            <person name="Larimer F."/>
            <person name="Land M."/>
            <person name="Hauser L."/>
            <person name="Markowitz V."/>
            <person name="Cheng J.F."/>
            <person name="Hugenholtz P."/>
            <person name="Woyke T."/>
            <person name="Wu D."/>
            <person name="Eisen J.A."/>
        </authorList>
    </citation>
    <scope>NUCLEOTIDE SEQUENCE [LARGE SCALE GENOMIC DNA]</scope>
    <source>
        <strain evidence="3">ATCC 33386 / NCTC 11300</strain>
    </source>
</reference>
<dbReference type="Gene3D" id="3.40.50.880">
    <property type="match status" value="1"/>
</dbReference>
<evidence type="ECO:0000259" key="1">
    <source>
        <dbReference type="Pfam" id="PF01965"/>
    </source>
</evidence>
<reference evidence="2 3" key="2">
    <citation type="journal article" date="2010" name="Stand. Genomic Sci.">
        <title>Complete genome sequence of Sebaldella termitidis type strain (NCTC 11300).</title>
        <authorList>
            <person name="Harmon-Smith M."/>
            <person name="Celia L."/>
            <person name="Chertkov O."/>
            <person name="Lapidus A."/>
            <person name="Copeland A."/>
            <person name="Glavina Del Rio T."/>
            <person name="Nolan M."/>
            <person name="Lucas S."/>
            <person name="Tice H."/>
            <person name="Cheng J.F."/>
            <person name="Han C."/>
            <person name="Detter J.C."/>
            <person name="Bruce D."/>
            <person name="Goodwin L."/>
            <person name="Pitluck S."/>
            <person name="Pati A."/>
            <person name="Liolios K."/>
            <person name="Ivanova N."/>
            <person name="Mavromatis K."/>
            <person name="Mikhailova N."/>
            <person name="Chen A."/>
            <person name="Palaniappan K."/>
            <person name="Land M."/>
            <person name="Hauser L."/>
            <person name="Chang Y.J."/>
            <person name="Jeffries C.D."/>
            <person name="Brettin T."/>
            <person name="Goker M."/>
            <person name="Beck B."/>
            <person name="Bristow J."/>
            <person name="Eisen J.A."/>
            <person name="Markowitz V."/>
            <person name="Hugenholtz P."/>
            <person name="Kyrpides N.C."/>
            <person name="Klenk H.P."/>
            <person name="Chen F."/>
        </authorList>
    </citation>
    <scope>NUCLEOTIDE SEQUENCE [LARGE SCALE GENOMIC DNA]</scope>
    <source>
        <strain evidence="3">ATCC 33386 / NCTC 11300</strain>
    </source>
</reference>
<dbReference type="CDD" id="cd03140">
    <property type="entry name" value="GATase1_PfpI_3"/>
    <property type="match status" value="1"/>
</dbReference>
<evidence type="ECO:0000313" key="3">
    <source>
        <dbReference type="Proteomes" id="UP000000845"/>
    </source>
</evidence>
<dbReference type="SUPFAM" id="SSF52317">
    <property type="entry name" value="Class I glutamine amidotransferase-like"/>
    <property type="match status" value="1"/>
</dbReference>
<dbReference type="KEGG" id="str:Sterm_1843"/>
<dbReference type="RefSeq" id="WP_012861295.1">
    <property type="nucleotide sequence ID" value="NC_013517.1"/>
</dbReference>
<accession>D1AJ13</accession>
<dbReference type="InterPro" id="IPR002818">
    <property type="entry name" value="DJ-1/PfpI"/>
</dbReference>
<organism evidence="2 3">
    <name type="scientific">Sebaldella termitidis (strain ATCC 33386 / NCTC 11300)</name>
    <dbReference type="NCBI Taxonomy" id="526218"/>
    <lineage>
        <taxon>Bacteria</taxon>
        <taxon>Fusobacteriati</taxon>
        <taxon>Fusobacteriota</taxon>
        <taxon>Fusobacteriia</taxon>
        <taxon>Fusobacteriales</taxon>
        <taxon>Leptotrichiaceae</taxon>
        <taxon>Sebaldella</taxon>
    </lineage>
</organism>
<evidence type="ECO:0000313" key="2">
    <source>
        <dbReference type="EMBL" id="ACZ08701.1"/>
    </source>
</evidence>
<keyword evidence="3" id="KW-1185">Reference proteome</keyword>
<dbReference type="AlphaFoldDB" id="D1AJ13"/>
<dbReference type="Proteomes" id="UP000000845">
    <property type="component" value="Chromosome"/>
</dbReference>
<dbReference type="InterPro" id="IPR029062">
    <property type="entry name" value="Class_I_gatase-like"/>
</dbReference>
<feature type="domain" description="DJ-1/PfpI" evidence="1">
    <location>
        <begin position="3"/>
        <end position="168"/>
    </location>
</feature>
<protein>
    <submittedName>
        <fullName evidence="2">ThiJ/PfpI domain protein</fullName>
    </submittedName>
</protein>
<dbReference type="HOGENOM" id="CLU_000445_44_5_0"/>
<proteinExistence type="predicted"/>
<name>D1AJ13_SEBTE</name>
<dbReference type="EMBL" id="CP001739">
    <property type="protein sequence ID" value="ACZ08701.1"/>
    <property type="molecule type" value="Genomic_DNA"/>
</dbReference>
<sequence>MNTVLILLSEPFADWEAAYICPELNKLEDYEIKTVSLSKAPVTTMGGLKVLPDYDIDNIPENINIKLLLIPGGLSWDNTEYKKYCKIIRYCLENNILTAAICNGVTFLADNGFLDNRRHTGNTLEYLKQYAPAYKGDKEYVESQSFIYENLITANGSAAVEFSRDILKKLNIFSPEELENWFYMYKKGFL</sequence>
<gene>
    <name evidence="2" type="ordered locus">Sterm_1843</name>
</gene>
<dbReference type="GO" id="GO:0005737">
    <property type="term" value="C:cytoplasm"/>
    <property type="evidence" value="ECO:0007669"/>
    <property type="project" value="TreeGrafter"/>
</dbReference>
<dbReference type="PANTHER" id="PTHR48094:SF19">
    <property type="entry name" value="DJ-1_PFPI DOMAIN-CONTAINING PROTEIN"/>
    <property type="match status" value="1"/>
</dbReference>
<dbReference type="Pfam" id="PF01965">
    <property type="entry name" value="DJ-1_PfpI"/>
    <property type="match status" value="1"/>
</dbReference>
<dbReference type="PANTHER" id="PTHR48094">
    <property type="entry name" value="PROTEIN/NUCLEIC ACID DEGLYCASE DJ-1-RELATED"/>
    <property type="match status" value="1"/>
</dbReference>